<evidence type="ECO:0000256" key="10">
    <source>
        <dbReference type="SAM" id="MobiDB-lite"/>
    </source>
</evidence>
<evidence type="ECO:0000256" key="9">
    <source>
        <dbReference type="PROSITE-ProRule" id="PRU01016"/>
    </source>
</evidence>
<dbReference type="PROSITE" id="PS51679">
    <property type="entry name" value="SAM_MT_C5"/>
    <property type="match status" value="1"/>
</dbReference>
<feature type="active site" evidence="9">
    <location>
        <position position="866"/>
    </location>
</feature>
<name>A0ABR3J874_9AGAR</name>
<dbReference type="Pfam" id="PF12047">
    <property type="entry name" value="DNMT1-RFD"/>
    <property type="match status" value="1"/>
</dbReference>
<dbReference type="Gene3D" id="3.90.120.10">
    <property type="entry name" value="DNA Methylase, subunit A, domain 2"/>
    <property type="match status" value="1"/>
</dbReference>
<dbReference type="Gene3D" id="2.30.30.490">
    <property type="match status" value="2"/>
</dbReference>
<dbReference type="PRINTS" id="PR00105">
    <property type="entry name" value="C5METTRFRASE"/>
</dbReference>
<evidence type="ECO:0000256" key="1">
    <source>
        <dbReference type="ARBA" id="ARBA00004123"/>
    </source>
</evidence>
<reference evidence="13" key="1">
    <citation type="submission" date="2024-06" db="EMBL/GenBank/DDBJ databases">
        <title>Multi-omics analyses provide insights into the biosynthesis of the anticancer antibiotic pleurotin in Hohenbuehelia grisea.</title>
        <authorList>
            <person name="Weaver J.A."/>
            <person name="Alberti F."/>
        </authorList>
    </citation>
    <scope>NUCLEOTIDE SEQUENCE [LARGE SCALE GENOMIC DNA]</scope>
    <source>
        <strain evidence="13">T-177</strain>
    </source>
</reference>
<dbReference type="InterPro" id="IPR022702">
    <property type="entry name" value="Cytosine_MeTrfase1_RFD"/>
</dbReference>
<evidence type="ECO:0000313" key="12">
    <source>
        <dbReference type="EMBL" id="KAL0951860.1"/>
    </source>
</evidence>
<feature type="region of interest" description="Disordered" evidence="10">
    <location>
        <begin position="281"/>
        <end position="316"/>
    </location>
</feature>
<dbReference type="InterPro" id="IPR043151">
    <property type="entry name" value="BAH_sf"/>
</dbReference>
<comment type="caution">
    <text evidence="12">The sequence shown here is derived from an EMBL/GenBank/DDBJ whole genome shotgun (WGS) entry which is preliminary data.</text>
</comment>
<evidence type="ECO:0000256" key="7">
    <source>
        <dbReference type="ARBA" id="ARBA00023125"/>
    </source>
</evidence>
<keyword evidence="5 9" id="KW-0949">S-adenosyl-L-methionine</keyword>
<dbReference type="InterPro" id="IPR001025">
    <property type="entry name" value="BAH_dom"/>
</dbReference>
<comment type="subcellular location">
    <subcellularLocation>
        <location evidence="1">Nucleus</location>
    </subcellularLocation>
</comment>
<feature type="region of interest" description="Disordered" evidence="10">
    <location>
        <begin position="1"/>
        <end position="48"/>
    </location>
</feature>
<dbReference type="EMBL" id="JASNQZ010000011">
    <property type="protein sequence ID" value="KAL0951860.1"/>
    <property type="molecule type" value="Genomic_DNA"/>
</dbReference>
<dbReference type="PANTHER" id="PTHR10629">
    <property type="entry name" value="CYTOSINE-SPECIFIC METHYLTRANSFERASE"/>
    <property type="match status" value="1"/>
</dbReference>
<dbReference type="PIRSF" id="PIRSF037404">
    <property type="entry name" value="DNMT1"/>
    <property type="match status" value="1"/>
</dbReference>
<evidence type="ECO:0000256" key="4">
    <source>
        <dbReference type="ARBA" id="ARBA00022679"/>
    </source>
</evidence>
<dbReference type="PROSITE" id="PS51038">
    <property type="entry name" value="BAH"/>
    <property type="match status" value="1"/>
</dbReference>
<feature type="compositionally biased region" description="Basic residues" evidence="10">
    <location>
        <begin position="289"/>
        <end position="310"/>
    </location>
</feature>
<evidence type="ECO:0000256" key="6">
    <source>
        <dbReference type="ARBA" id="ARBA00022737"/>
    </source>
</evidence>
<organism evidence="12 13">
    <name type="scientific">Hohenbuehelia grisea</name>
    <dbReference type="NCBI Taxonomy" id="104357"/>
    <lineage>
        <taxon>Eukaryota</taxon>
        <taxon>Fungi</taxon>
        <taxon>Dikarya</taxon>
        <taxon>Basidiomycota</taxon>
        <taxon>Agaricomycotina</taxon>
        <taxon>Agaricomycetes</taxon>
        <taxon>Agaricomycetidae</taxon>
        <taxon>Agaricales</taxon>
        <taxon>Pleurotineae</taxon>
        <taxon>Pleurotaceae</taxon>
        <taxon>Hohenbuehelia</taxon>
    </lineage>
</organism>
<dbReference type="SUPFAM" id="SSF53335">
    <property type="entry name" value="S-adenosyl-L-methionine-dependent methyltransferases"/>
    <property type="match status" value="1"/>
</dbReference>
<protein>
    <recommendedName>
        <fullName evidence="2">DNA (cytosine-5-)-methyltransferase</fullName>
        <ecNumber evidence="2">2.1.1.37</ecNumber>
    </recommendedName>
</protein>
<keyword evidence="13" id="KW-1185">Reference proteome</keyword>
<sequence>MSRMVKPGRASARRSTSSEPLDAPVTLNQKRAASGASPGRSPKKRKTSMVAVLCRKQTMSNVYLAPCNEIPELNLVIDGEDPFADDNSKPVRALDDFTFYDPNHAKELISLELLEKDDGLDRAMEASGFVSAYHANDEDAAQEDDLSDDEEAEPAHLGAILVYWIDYDDVSCPLWVETSEAWYVLGQPSQEYLPFFRPFYLKNRILQLVLCHIQKFPSVTYDALLDYLCTDVAGFVLDEQIQESDLLEAAKDFLTLAESIPDDDATEALIRHPAVRTLLRKIGQSAPQPRKRSSTVRQRRQSRPAARVRSKSHDNIDAAVMRPENQTRTHVTPAIACLAKDYVRESLEVVGTRDIPVDGNEKKKLSKSSIKRLKFLIRQADIANRRHTNLSDSDIKFEDDWVIEDGPFLHKAELYQKLYAVNDVVLMRMGKFGDNREPPPLPDIAVISDNDSISKYFWFAKIVSINADDCTVHVQWYEHSSATAMHELGHPQQLYLNDICSTEDMRFIIDKVEVYTDLSDASSPDDYFCHSVYCHDTGAYEDIDEERSSLAGASEPPDNCPVCLLKAQKLQEQDAQPIFASNPADSESVDGVSLRGNTYHIDDYVFVRQNSESSPGAARIAQIIEIDSHAARGKNGSWRPKLLVRWLGRIMDLRDVLPEEYMRDERHLFLTEQESYVSLEDVIRTCHVLRYLDSDPEACESYLRASPDHFYCRYQFPSLKVRRWSDRRKLKYEEVAQCGLCCTQLLHRQQSLKEFLLAMQRRPLRTLDLFGGVGAFALSMAEGAGKGLIHVSHAVEISPSAATTFQRNSPNTAVYNQCANTILRWCIKALANQPVDTPKQLYDDQLDVPRPLSPGDIDLITIGFPCQSHSGLNASKKADDPKSNLILTALSYVDFLRPDHVYFENVRGFLSFRLGARQLDKNRLEGGMKLGGVKLILRALSDMGYQCRYSLMQAAHYGTPQRRVRFFVQAAKRGLPLPAVAQPTHHVPLAVLARDALEIKLTIPYTLRNISLPDGVAPYNYVSIDDAISDLPRFDWEHPQPSSLSKEQAREDALRRAKVPAYQANGRRCGPPEKVPPYHHKPTTSYQSRCRARSTEDLQHFTLVLVPKTIERVLSIEMQPEADYRCLRADLKEYQAHAAQSAAGRGEFRPGLYGRLDKDKLFQTTVTNVTPTAKQSRVLHPYCKRMVTVRELARSQGFPDDFVFETLHPEGDVITLHRQIGNAVPWQIGMALGRELRDALFEKWLSAQREAISLEEDSDAGPDTD</sequence>
<keyword evidence="4 9" id="KW-0808">Transferase</keyword>
<dbReference type="Proteomes" id="UP001556367">
    <property type="component" value="Unassembled WGS sequence"/>
</dbReference>
<dbReference type="InterPro" id="IPR029063">
    <property type="entry name" value="SAM-dependent_MTases_sf"/>
</dbReference>
<dbReference type="PANTHER" id="PTHR10629:SF52">
    <property type="entry name" value="DNA (CYTOSINE-5)-METHYLTRANSFERASE 1"/>
    <property type="match status" value="1"/>
</dbReference>
<keyword evidence="6" id="KW-0677">Repeat</keyword>
<keyword evidence="3 9" id="KW-0489">Methyltransferase</keyword>
<evidence type="ECO:0000256" key="2">
    <source>
        <dbReference type="ARBA" id="ARBA00011975"/>
    </source>
</evidence>
<evidence type="ECO:0000259" key="11">
    <source>
        <dbReference type="PROSITE" id="PS51038"/>
    </source>
</evidence>
<dbReference type="Gene3D" id="3.40.50.150">
    <property type="entry name" value="Vaccinia Virus protein VP39"/>
    <property type="match status" value="1"/>
</dbReference>
<feature type="domain" description="BAH" evidence="11">
    <location>
        <begin position="597"/>
        <end position="727"/>
    </location>
</feature>
<dbReference type="CDD" id="cd04370">
    <property type="entry name" value="BAH"/>
    <property type="match status" value="1"/>
</dbReference>
<dbReference type="Pfam" id="PF01426">
    <property type="entry name" value="BAH"/>
    <property type="match status" value="1"/>
</dbReference>
<evidence type="ECO:0000256" key="3">
    <source>
        <dbReference type="ARBA" id="ARBA00022603"/>
    </source>
</evidence>
<evidence type="ECO:0000256" key="8">
    <source>
        <dbReference type="ARBA" id="ARBA00023242"/>
    </source>
</evidence>
<proteinExistence type="inferred from homology"/>
<dbReference type="InterPro" id="IPR001525">
    <property type="entry name" value="C5_MeTfrase"/>
</dbReference>
<accession>A0ABR3J874</accession>
<gene>
    <name evidence="12" type="ORF">HGRIS_008520</name>
</gene>
<dbReference type="Pfam" id="PF00145">
    <property type="entry name" value="DNA_methylase"/>
    <property type="match status" value="1"/>
</dbReference>
<evidence type="ECO:0000256" key="5">
    <source>
        <dbReference type="ARBA" id="ARBA00022691"/>
    </source>
</evidence>
<dbReference type="EC" id="2.1.1.37" evidence="2"/>
<feature type="region of interest" description="Disordered" evidence="10">
    <location>
        <begin position="1064"/>
        <end position="1087"/>
    </location>
</feature>
<dbReference type="InterPro" id="IPR050390">
    <property type="entry name" value="C5-Methyltransferase"/>
</dbReference>
<dbReference type="SMART" id="SM00439">
    <property type="entry name" value="BAH"/>
    <property type="match status" value="2"/>
</dbReference>
<keyword evidence="8" id="KW-0539">Nucleus</keyword>
<keyword evidence="7" id="KW-0238">DNA-binding</keyword>
<comment type="similarity">
    <text evidence="9">Belongs to the class I-like SAM-binding methyltransferase superfamily. C5-methyltransferase family.</text>
</comment>
<evidence type="ECO:0000313" key="13">
    <source>
        <dbReference type="Proteomes" id="UP001556367"/>
    </source>
</evidence>